<reference evidence="2" key="1">
    <citation type="submission" date="2020-02" db="EMBL/GenBank/DDBJ databases">
        <authorList>
            <person name="Meier V. D."/>
        </authorList>
    </citation>
    <scope>NUCLEOTIDE SEQUENCE</scope>
    <source>
        <strain evidence="2">AVDCRST_MAG91</strain>
    </source>
</reference>
<feature type="non-terminal residue" evidence="2">
    <location>
        <position position="100"/>
    </location>
</feature>
<accession>A0A6J4T1X9</accession>
<evidence type="ECO:0000256" key="1">
    <source>
        <dbReference type="SAM" id="MobiDB-lite"/>
    </source>
</evidence>
<proteinExistence type="predicted"/>
<evidence type="ECO:0000313" key="2">
    <source>
        <dbReference type="EMBL" id="CAA9510877.1"/>
    </source>
</evidence>
<feature type="compositionally biased region" description="Low complexity" evidence="1">
    <location>
        <begin position="74"/>
        <end position="93"/>
    </location>
</feature>
<gene>
    <name evidence="2" type="ORF">AVDCRST_MAG91-1624</name>
</gene>
<dbReference type="AlphaFoldDB" id="A0A6J4T1X9"/>
<dbReference type="EMBL" id="CADCVX010000313">
    <property type="protein sequence ID" value="CAA9510877.1"/>
    <property type="molecule type" value="Genomic_DNA"/>
</dbReference>
<feature type="region of interest" description="Disordered" evidence="1">
    <location>
        <begin position="19"/>
        <end position="100"/>
    </location>
</feature>
<organism evidence="2">
    <name type="scientific">uncultured Sphingomonadaceae bacterium</name>
    <dbReference type="NCBI Taxonomy" id="169976"/>
    <lineage>
        <taxon>Bacteria</taxon>
        <taxon>Pseudomonadati</taxon>
        <taxon>Pseudomonadota</taxon>
        <taxon>Alphaproteobacteria</taxon>
        <taxon>Sphingomonadales</taxon>
        <taxon>Sphingomonadaceae</taxon>
        <taxon>environmental samples</taxon>
    </lineage>
</organism>
<sequence length="100" mass="11180">WDLHFTSWRSSAAVRVKWPVSRSRPPLRSMRASRPATRPLPMRSCATSMPNSPWWSPSAAAPTAPPRPRRSCRARSTFRSPAARRVSSAPATSRRGRPDS</sequence>
<feature type="non-terminal residue" evidence="2">
    <location>
        <position position="1"/>
    </location>
</feature>
<feature type="compositionally biased region" description="Low complexity" evidence="1">
    <location>
        <begin position="52"/>
        <end position="62"/>
    </location>
</feature>
<protein>
    <submittedName>
        <fullName evidence="2">Uncharacterized protein</fullName>
    </submittedName>
</protein>
<name>A0A6J4T1X9_9SPHN</name>